<accession>S0EXD3</accession>
<name>S0EXD3_CHTCT</name>
<sequence length="210" mass="23948">MKKRLPGILSKRIPPWVIFLVAIIVGGYVLVTHLVKVYAERNAADHEIALEQAEISECKRRLLLFYNAWKRYRADHKGAEPPTLESLIPKYIPDPNLLVCPTVARWAKKGVHFTVGTVTIGRRIYPVSYGFRWLASSTNAYDIKKEGDNAPLVVCYSHEEGVYWAAYHRPPPIGAFNWGQRGRWVAPVRHTYALVIRRNGKIDTLSPDDE</sequence>
<dbReference type="InParanoid" id="S0EXD3"/>
<evidence type="ECO:0000256" key="1">
    <source>
        <dbReference type="SAM" id="Phobius"/>
    </source>
</evidence>
<evidence type="ECO:0000313" key="3">
    <source>
        <dbReference type="Proteomes" id="UP000014227"/>
    </source>
</evidence>
<organism evidence="2 3">
    <name type="scientific">Chthonomonas calidirosea (strain DSM 23976 / ICMP 18418 / T49)</name>
    <dbReference type="NCBI Taxonomy" id="1303518"/>
    <lineage>
        <taxon>Bacteria</taxon>
        <taxon>Bacillati</taxon>
        <taxon>Armatimonadota</taxon>
        <taxon>Chthonomonadia</taxon>
        <taxon>Chthonomonadales</taxon>
        <taxon>Chthonomonadaceae</taxon>
        <taxon>Chthonomonas</taxon>
    </lineage>
</organism>
<keyword evidence="3" id="KW-1185">Reference proteome</keyword>
<keyword evidence="1" id="KW-0472">Membrane</keyword>
<reference evidence="3" key="1">
    <citation type="submission" date="2013-03" db="EMBL/GenBank/DDBJ databases">
        <title>Genome sequence of Chthonomonas calidirosea, the first sequenced genome from the Armatimonadetes phylum (formally candidate division OP10).</title>
        <authorList>
            <person name="Lee K.C.Y."/>
            <person name="Morgan X.C."/>
            <person name="Dunfield P.F."/>
            <person name="Tamas I."/>
            <person name="Houghton K.M."/>
            <person name="Vyssotski M."/>
            <person name="Ryan J.L.J."/>
            <person name="Lagutin K."/>
            <person name="McDonald I.R."/>
            <person name="Stott M.B."/>
        </authorList>
    </citation>
    <scope>NUCLEOTIDE SEQUENCE [LARGE SCALE GENOMIC DNA]</scope>
    <source>
        <strain evidence="3">DSM 23976 / ICMP 18418 / T49</strain>
    </source>
</reference>
<dbReference type="STRING" id="454171.CP488_00532"/>
<dbReference type="PATRIC" id="fig|1303518.3.peg.625"/>
<dbReference type="HOGENOM" id="CLU_1308302_0_0_0"/>
<dbReference type="OrthoDB" id="285679at2"/>
<proteinExistence type="predicted"/>
<keyword evidence="1" id="KW-0812">Transmembrane</keyword>
<feature type="transmembrane region" description="Helical" evidence="1">
    <location>
        <begin position="12"/>
        <end position="31"/>
    </location>
</feature>
<dbReference type="Proteomes" id="UP000014227">
    <property type="component" value="Chromosome I"/>
</dbReference>
<keyword evidence="1" id="KW-1133">Transmembrane helix</keyword>
<dbReference type="EMBL" id="HF951689">
    <property type="protein sequence ID" value="CCW34448.1"/>
    <property type="molecule type" value="Genomic_DNA"/>
</dbReference>
<dbReference type="AlphaFoldDB" id="S0EXD3"/>
<gene>
    <name evidence="2" type="ORF">CCALI_00622</name>
</gene>
<evidence type="ECO:0000313" key="2">
    <source>
        <dbReference type="EMBL" id="CCW34448.1"/>
    </source>
</evidence>
<dbReference type="KEGG" id="ccz:CCALI_00622"/>
<protein>
    <submittedName>
        <fullName evidence="2">Uncharacterized protein</fullName>
    </submittedName>
</protein>
<dbReference type="RefSeq" id="WP_016482010.1">
    <property type="nucleotide sequence ID" value="NC_021487.1"/>
</dbReference>